<evidence type="ECO:0000256" key="1">
    <source>
        <dbReference type="SAM" id="Phobius"/>
    </source>
</evidence>
<feature type="domain" description="DUF2231" evidence="2">
    <location>
        <begin position="6"/>
        <end position="135"/>
    </location>
</feature>
<protein>
    <recommendedName>
        <fullName evidence="2">DUF2231 domain-containing protein</fullName>
    </recommendedName>
</protein>
<dbReference type="InterPro" id="IPR019251">
    <property type="entry name" value="DUF2231_TM"/>
</dbReference>
<organism evidence="3 4">
    <name type="scientific">Nitrospina gracilis (strain 3/211)</name>
    <dbReference type="NCBI Taxonomy" id="1266370"/>
    <lineage>
        <taxon>Bacteria</taxon>
        <taxon>Pseudomonadati</taxon>
        <taxon>Nitrospinota/Tectimicrobiota group</taxon>
        <taxon>Nitrospinota</taxon>
        <taxon>Nitrospinia</taxon>
        <taxon>Nitrospinales</taxon>
        <taxon>Nitrospinaceae</taxon>
        <taxon>Nitrospina</taxon>
    </lineage>
</organism>
<dbReference type="EMBL" id="CAQJ01000028">
    <property type="protein sequence ID" value="CCQ90159.1"/>
    <property type="molecule type" value="Genomic_DNA"/>
</dbReference>
<keyword evidence="1" id="KW-0812">Transmembrane</keyword>
<dbReference type="OrthoDB" id="9792840at2"/>
<evidence type="ECO:0000313" key="3">
    <source>
        <dbReference type="EMBL" id="CCQ90159.1"/>
    </source>
</evidence>
<feature type="transmembrane region" description="Helical" evidence="1">
    <location>
        <begin position="6"/>
        <end position="30"/>
    </location>
</feature>
<dbReference type="Proteomes" id="UP000011704">
    <property type="component" value="Unassembled WGS sequence"/>
</dbReference>
<comment type="caution">
    <text evidence="3">The sequence shown here is derived from an EMBL/GenBank/DDBJ whole genome shotgun (WGS) entry which is preliminary data.</text>
</comment>
<dbReference type="Pfam" id="PF09990">
    <property type="entry name" value="DUF2231"/>
    <property type="match status" value="1"/>
</dbReference>
<keyword evidence="4" id="KW-1185">Reference proteome</keyword>
<feature type="transmembrane region" description="Helical" evidence="1">
    <location>
        <begin position="42"/>
        <end position="63"/>
    </location>
</feature>
<name>M1YY41_NITG3</name>
<accession>M1YY41</accession>
<dbReference type="RefSeq" id="WP_005007412.1">
    <property type="nucleotide sequence ID" value="NZ_HG422173.1"/>
</dbReference>
<dbReference type="HOGENOM" id="CLU_107155_5_1_0"/>
<dbReference type="STRING" id="1266370.NITGR_250072"/>
<sequence>MNFALVHPLIVHFPVALLTSGSVLELYGRLQKEPVAERAGRFNVQFGFWALLVAVAVGLLGLLDLEVQDKFRSFLGSHVLFAFSTVTVYTLGMVCYRFRSRAWADWLYLLLLAVGLCTTLVTGYYGGELVHRFGLPSGDQPLVE</sequence>
<feature type="transmembrane region" description="Helical" evidence="1">
    <location>
        <begin position="106"/>
        <end position="126"/>
    </location>
</feature>
<evidence type="ECO:0000259" key="2">
    <source>
        <dbReference type="Pfam" id="PF09990"/>
    </source>
</evidence>
<gene>
    <name evidence="3" type="ORF">NITGR_250072</name>
</gene>
<keyword evidence="1" id="KW-0472">Membrane</keyword>
<proteinExistence type="predicted"/>
<keyword evidence="1" id="KW-1133">Transmembrane helix</keyword>
<feature type="transmembrane region" description="Helical" evidence="1">
    <location>
        <begin position="75"/>
        <end position="94"/>
    </location>
</feature>
<dbReference type="InParanoid" id="M1YY41"/>
<evidence type="ECO:0000313" key="4">
    <source>
        <dbReference type="Proteomes" id="UP000011704"/>
    </source>
</evidence>
<reference evidence="3 4" key="1">
    <citation type="journal article" date="2013" name="Front. Microbiol.">
        <title>The genome of Nitrospina gracilis illuminates the metabolism and evolution of the major marine nitrite oxidizer.</title>
        <authorList>
            <person name="Luecker S."/>
            <person name="Nowka B."/>
            <person name="Rattei T."/>
            <person name="Spieck E."/>
            <person name="and Daims H."/>
        </authorList>
    </citation>
    <scope>NUCLEOTIDE SEQUENCE [LARGE SCALE GENOMIC DNA]</scope>
    <source>
        <strain evidence="3 4">3/211</strain>
    </source>
</reference>
<dbReference type="AlphaFoldDB" id="M1YY41"/>